<keyword evidence="3" id="KW-0418">Kinase</keyword>
<dbReference type="InterPro" id="IPR011009">
    <property type="entry name" value="Kinase-like_dom_sf"/>
</dbReference>
<protein>
    <submittedName>
        <fullName evidence="3">Aminoglycoside phosphotransferase (APT) family kinase protein</fullName>
    </submittedName>
</protein>
<dbReference type="GO" id="GO:0016301">
    <property type="term" value="F:kinase activity"/>
    <property type="evidence" value="ECO:0007669"/>
    <property type="project" value="UniProtKB-KW"/>
</dbReference>
<reference evidence="2 5" key="1">
    <citation type="journal article" date="2019" name="Int. J. Syst. Evol. Microbiol.">
        <title>The Global Catalogue of Microorganisms (GCM) 10K type strain sequencing project: providing services to taxonomists for standard genome sequencing and annotation.</title>
        <authorList>
            <consortium name="The Broad Institute Genomics Platform"/>
            <consortium name="The Broad Institute Genome Sequencing Center for Infectious Disease"/>
            <person name="Wu L."/>
            <person name="Ma J."/>
        </authorList>
    </citation>
    <scope>NUCLEOTIDE SEQUENCE [LARGE SCALE GENOMIC DNA]</scope>
    <source>
        <strain evidence="2 5">JCM 10667</strain>
    </source>
</reference>
<dbReference type="Pfam" id="PF01636">
    <property type="entry name" value="APH"/>
    <property type="match status" value="1"/>
</dbReference>
<accession>A0A7W7N2H3</accession>
<comment type="caution">
    <text evidence="3">The sequence shown here is derived from an EMBL/GenBank/DDBJ whole genome shotgun (WGS) entry which is preliminary data.</text>
</comment>
<dbReference type="PANTHER" id="PTHR21310:SF15">
    <property type="entry name" value="AMINOGLYCOSIDE PHOSPHOTRANSFERASE DOMAIN-CONTAINING PROTEIN"/>
    <property type="match status" value="1"/>
</dbReference>
<dbReference type="Gene3D" id="3.30.200.20">
    <property type="entry name" value="Phosphorylase Kinase, domain 1"/>
    <property type="match status" value="1"/>
</dbReference>
<reference evidence="3 4" key="2">
    <citation type="submission" date="2020-08" db="EMBL/GenBank/DDBJ databases">
        <title>Sequencing the genomes of 1000 actinobacteria strains.</title>
        <authorList>
            <person name="Klenk H.-P."/>
        </authorList>
    </citation>
    <scope>NUCLEOTIDE SEQUENCE [LARGE SCALE GENOMIC DNA]</scope>
    <source>
        <strain evidence="3 4">DSM 44772</strain>
    </source>
</reference>
<sequence>MTRNVTLPEDWEPKVRAALAGARPDVAGCPLRLLGTGYESVALLLDAEQGAAGESYVLRFPRNEDGAEGIAREARLLPELAGTLDLPIPRFAFTAPNPLGPGSFCCYPAVPGESLDEDDWHDRGLLDEPGPVRQIADVIEAIHAFPVERARELGVPEADLRADYTEELDLVRTEVAPLLAPEEGRELVAAYERYLADDGNFADPPALTHADFSLDHLLITGTRITGLIDFGDVRIGDPDYDLCYLWPETNRSFIRRLQEHRGRPLDARLEGKLRFWELADPVSDVLHGIEHGMADVREEGIGYLKPLLAPARS</sequence>
<dbReference type="SUPFAM" id="SSF56112">
    <property type="entry name" value="Protein kinase-like (PK-like)"/>
    <property type="match status" value="1"/>
</dbReference>
<evidence type="ECO:0000313" key="4">
    <source>
        <dbReference type="Proteomes" id="UP000549343"/>
    </source>
</evidence>
<evidence type="ECO:0000259" key="1">
    <source>
        <dbReference type="Pfam" id="PF01636"/>
    </source>
</evidence>
<name>A0A7W7N2H3_9ACTN</name>
<dbReference type="Proteomes" id="UP001501427">
    <property type="component" value="Unassembled WGS sequence"/>
</dbReference>
<dbReference type="RefSeq" id="WP_184890155.1">
    <property type="nucleotide sequence ID" value="NZ_BAAAHD010000012.1"/>
</dbReference>
<dbReference type="PANTHER" id="PTHR21310">
    <property type="entry name" value="AMINOGLYCOSIDE PHOSPHOTRANSFERASE-RELATED-RELATED"/>
    <property type="match status" value="1"/>
</dbReference>
<reference evidence="2" key="3">
    <citation type="submission" date="2023-12" db="EMBL/GenBank/DDBJ databases">
        <authorList>
            <person name="Sun Q."/>
            <person name="Inoue M."/>
        </authorList>
    </citation>
    <scope>NUCLEOTIDE SEQUENCE</scope>
    <source>
        <strain evidence="2">JCM 10667</strain>
    </source>
</reference>
<dbReference type="Proteomes" id="UP000549343">
    <property type="component" value="Unassembled WGS sequence"/>
</dbReference>
<evidence type="ECO:0000313" key="3">
    <source>
        <dbReference type="EMBL" id="MBB4778955.1"/>
    </source>
</evidence>
<evidence type="ECO:0000313" key="5">
    <source>
        <dbReference type="Proteomes" id="UP001501427"/>
    </source>
</evidence>
<proteinExistence type="predicted"/>
<dbReference type="InterPro" id="IPR051678">
    <property type="entry name" value="AGP_Transferase"/>
</dbReference>
<organism evidence="3 4">
    <name type="scientific">Actinomadura livida</name>
    <dbReference type="NCBI Taxonomy" id="79909"/>
    <lineage>
        <taxon>Bacteria</taxon>
        <taxon>Bacillati</taxon>
        <taxon>Actinomycetota</taxon>
        <taxon>Actinomycetes</taxon>
        <taxon>Streptosporangiales</taxon>
        <taxon>Thermomonosporaceae</taxon>
        <taxon>Actinomadura</taxon>
    </lineage>
</organism>
<evidence type="ECO:0000313" key="2">
    <source>
        <dbReference type="EMBL" id="GAA0552837.1"/>
    </source>
</evidence>
<feature type="domain" description="Aminoglycoside phosphotransferase" evidence="1">
    <location>
        <begin position="34"/>
        <end position="259"/>
    </location>
</feature>
<keyword evidence="3" id="KW-0808">Transferase</keyword>
<dbReference type="Gene3D" id="3.90.1200.10">
    <property type="match status" value="1"/>
</dbReference>
<dbReference type="EMBL" id="JACHMV010000001">
    <property type="protein sequence ID" value="MBB4778955.1"/>
    <property type="molecule type" value="Genomic_DNA"/>
</dbReference>
<dbReference type="EMBL" id="BAAAHD010000012">
    <property type="protein sequence ID" value="GAA0552837.1"/>
    <property type="molecule type" value="Genomic_DNA"/>
</dbReference>
<gene>
    <name evidence="3" type="ORF">F4557_007373</name>
    <name evidence="2" type="ORF">GCM10009546_13550</name>
</gene>
<dbReference type="InterPro" id="IPR002575">
    <property type="entry name" value="Aminoglycoside_PTrfase"/>
</dbReference>
<keyword evidence="5" id="KW-1185">Reference proteome</keyword>
<dbReference type="AlphaFoldDB" id="A0A7W7N2H3"/>